<dbReference type="GeneTree" id="ENSGT00940000162687"/>
<dbReference type="GO" id="GO:0016620">
    <property type="term" value="F:oxidoreductase activity, acting on the aldehyde or oxo group of donors, NAD or NADP as acceptor"/>
    <property type="evidence" value="ECO:0007669"/>
    <property type="project" value="InterPro"/>
</dbReference>
<dbReference type="HOGENOM" id="CLU_005391_0_2_1"/>
<dbReference type="InterPro" id="IPR016162">
    <property type="entry name" value="Ald_DH_N"/>
</dbReference>
<feature type="domain" description="Aldehyde dehydrogenase" evidence="7">
    <location>
        <begin position="57"/>
        <end position="514"/>
    </location>
</feature>
<dbReference type="FunFam" id="3.40.309.10:FF:000014">
    <property type="entry name" value="NAD/NADP-dependent betaine aldehyde dehydrogenase"/>
    <property type="match status" value="1"/>
</dbReference>
<name>S4RHA8_PETMA</name>
<dbReference type="InterPro" id="IPR015590">
    <property type="entry name" value="Aldehyde_DH_dom"/>
</dbReference>
<sequence>PLMRAGMTSSGSLTARLRSLYSPCAASAAAATAAQSPAQLNFVHGRQTIPDKSTGGPEFDVVNPATGGLLCRGQASGAVDVQAAVKDAREAFEGSWRGLSGSERSQHLLRASAIIKERREELAVMEVKDTGKPVYEARMDVDSGWQCLEYFAGLAPTIAGQHIQLPGGSFMYSRREPLGVCVGIGAWNFPFQIACWKSAPALACGNAMVFKPSPLTPLTAVALAEIYTEAGLPPGLFNIVQGDGETGQLLCSHNDVAKVSCTGSVGTGVKVLQQTAPRIKPVTLELGGKSPLIVFSDCDLDNAVKAALMGNFLSQGQVCSNATRVFVQRSVCERFLERLLDRVSAIRIGDPQRDSTTMGALISQSHLDRVLAYVQRAVQEGAKLVCGGKKYVPEDPSLKGGFFMTPCVLAECRDDMQAVREEIFGPVMAVLAFDTEEEVLQRANATDFGLAAGVFTKDLTRAHRVIAALQAGSCYINNYNVVLMEMPFGGYKMSGFGRENGMATVDYYTQLKTVYVEMGDVTCTL</sequence>
<evidence type="ECO:0000256" key="4">
    <source>
        <dbReference type="ARBA" id="ARBA00023027"/>
    </source>
</evidence>
<evidence type="ECO:0000313" key="8">
    <source>
        <dbReference type="Ensembl" id="ENSPMAP00000004590.1"/>
    </source>
</evidence>
<dbReference type="InterPro" id="IPR016163">
    <property type="entry name" value="Ald_DH_C"/>
</dbReference>
<dbReference type="Gene3D" id="3.40.605.10">
    <property type="entry name" value="Aldehyde Dehydrogenase, Chain A, domain 1"/>
    <property type="match status" value="1"/>
</dbReference>
<reference evidence="8" key="2">
    <citation type="submission" date="2025-09" db="UniProtKB">
        <authorList>
            <consortium name="Ensembl"/>
        </authorList>
    </citation>
    <scope>IDENTIFICATION</scope>
</reference>
<evidence type="ECO:0000256" key="3">
    <source>
        <dbReference type="ARBA" id="ARBA00023002"/>
    </source>
</evidence>
<dbReference type="FunFam" id="3.40.605.10:FF:000007">
    <property type="entry name" value="NAD/NADP-dependent betaine aldehyde dehydrogenase"/>
    <property type="match status" value="1"/>
</dbReference>
<keyword evidence="4" id="KW-0520">NAD</keyword>
<evidence type="ECO:0000259" key="7">
    <source>
        <dbReference type="Pfam" id="PF00171"/>
    </source>
</evidence>
<dbReference type="InterPro" id="IPR016160">
    <property type="entry name" value="Ald_DH_CS_CYS"/>
</dbReference>
<proteinExistence type="inferred from homology"/>
<gene>
    <name evidence="8" type="primary">ALDH9A1</name>
</gene>
<feature type="active site" evidence="5">
    <location>
        <position position="285"/>
    </location>
</feature>
<dbReference type="SUPFAM" id="SSF53720">
    <property type="entry name" value="ALDH-like"/>
    <property type="match status" value="1"/>
</dbReference>
<dbReference type="Gene3D" id="3.40.309.10">
    <property type="entry name" value="Aldehyde Dehydrogenase, Chain A, domain 2"/>
    <property type="match status" value="1"/>
</dbReference>
<dbReference type="NCBIfam" id="NF009725">
    <property type="entry name" value="PRK13252.1"/>
    <property type="match status" value="1"/>
</dbReference>
<dbReference type="Ensembl" id="ENSPMAT00000004609.1">
    <property type="protein sequence ID" value="ENSPMAP00000004590.1"/>
    <property type="gene ID" value="ENSPMAG00000004155.1"/>
</dbReference>
<protein>
    <recommendedName>
        <fullName evidence="7">Aldehyde dehydrogenase domain-containing protein</fullName>
    </recommendedName>
</protein>
<dbReference type="Pfam" id="PF00171">
    <property type="entry name" value="Aldedh"/>
    <property type="match status" value="1"/>
</dbReference>
<dbReference type="PROSITE" id="PS00687">
    <property type="entry name" value="ALDEHYDE_DEHYDR_GLU"/>
    <property type="match status" value="1"/>
</dbReference>
<dbReference type="CDD" id="cd07090">
    <property type="entry name" value="ALDH_F9_TMBADH"/>
    <property type="match status" value="1"/>
</dbReference>
<comment type="similarity">
    <text evidence="1 6">Belongs to the aldehyde dehydrogenase family.</text>
</comment>
<dbReference type="PANTHER" id="PTHR11699">
    <property type="entry name" value="ALDEHYDE DEHYDROGENASE-RELATED"/>
    <property type="match status" value="1"/>
</dbReference>
<evidence type="ECO:0000256" key="1">
    <source>
        <dbReference type="ARBA" id="ARBA00009986"/>
    </source>
</evidence>
<reference evidence="8" key="1">
    <citation type="submission" date="2025-08" db="UniProtKB">
        <authorList>
            <consortium name="Ensembl"/>
        </authorList>
    </citation>
    <scope>IDENTIFICATION</scope>
</reference>
<dbReference type="STRING" id="7757.ENSPMAP00000004590"/>
<evidence type="ECO:0000256" key="5">
    <source>
        <dbReference type="PROSITE-ProRule" id="PRU10007"/>
    </source>
</evidence>
<evidence type="ECO:0000256" key="6">
    <source>
        <dbReference type="RuleBase" id="RU003345"/>
    </source>
</evidence>
<accession>S4RHA8</accession>
<keyword evidence="2" id="KW-0479">Metal-binding</keyword>
<organism evidence="8">
    <name type="scientific">Petromyzon marinus</name>
    <name type="common">Sea lamprey</name>
    <dbReference type="NCBI Taxonomy" id="7757"/>
    <lineage>
        <taxon>Eukaryota</taxon>
        <taxon>Metazoa</taxon>
        <taxon>Chordata</taxon>
        <taxon>Craniata</taxon>
        <taxon>Vertebrata</taxon>
        <taxon>Cyclostomata</taxon>
        <taxon>Hyperoartia</taxon>
        <taxon>Petromyzontiformes</taxon>
        <taxon>Petromyzontidae</taxon>
        <taxon>Petromyzon</taxon>
    </lineage>
</organism>
<dbReference type="OMA" id="KHVMFDN"/>
<evidence type="ECO:0000256" key="2">
    <source>
        <dbReference type="ARBA" id="ARBA00022723"/>
    </source>
</evidence>
<dbReference type="InterPro" id="IPR016161">
    <property type="entry name" value="Ald_DH/histidinol_DH"/>
</dbReference>
<keyword evidence="3 6" id="KW-0560">Oxidoreductase</keyword>
<dbReference type="AlphaFoldDB" id="S4RHA8"/>
<dbReference type="PROSITE" id="PS00070">
    <property type="entry name" value="ALDEHYDE_DEHYDR_CYS"/>
    <property type="match status" value="1"/>
</dbReference>
<dbReference type="FunFam" id="3.40.605.10:FF:000026">
    <property type="entry name" value="Aldehyde dehydrogenase, putative"/>
    <property type="match status" value="1"/>
</dbReference>
<dbReference type="InterPro" id="IPR029510">
    <property type="entry name" value="Ald_DH_CS_GLU"/>
</dbReference>
<dbReference type="GO" id="GO:0046872">
    <property type="term" value="F:metal ion binding"/>
    <property type="evidence" value="ECO:0007669"/>
    <property type="project" value="UniProtKB-KW"/>
</dbReference>